<evidence type="ECO:0000313" key="1">
    <source>
        <dbReference type="EMBL" id="ATW28650.1"/>
    </source>
</evidence>
<dbReference type="KEGG" id="fwa:DCMF_15835"/>
<evidence type="ECO:0008006" key="3">
    <source>
        <dbReference type="Google" id="ProtNLM"/>
    </source>
</evidence>
<dbReference type="PROSITE" id="PS51197">
    <property type="entry name" value="HTH_RRF2_2"/>
    <property type="match status" value="1"/>
</dbReference>
<dbReference type="InterPro" id="IPR036388">
    <property type="entry name" value="WH-like_DNA-bd_sf"/>
</dbReference>
<dbReference type="InterPro" id="IPR036390">
    <property type="entry name" value="WH_DNA-bd_sf"/>
</dbReference>
<dbReference type="SUPFAM" id="SSF46785">
    <property type="entry name" value="Winged helix' DNA-binding domain"/>
    <property type="match status" value="1"/>
</dbReference>
<dbReference type="Gene3D" id="1.10.10.10">
    <property type="entry name" value="Winged helix-like DNA-binding domain superfamily/Winged helix DNA-binding domain"/>
    <property type="match status" value="1"/>
</dbReference>
<dbReference type="Proteomes" id="UP000323521">
    <property type="component" value="Chromosome"/>
</dbReference>
<evidence type="ECO:0000313" key="2">
    <source>
        <dbReference type="Proteomes" id="UP000323521"/>
    </source>
</evidence>
<accession>A0A3G1L1X2</accession>
<dbReference type="InterPro" id="IPR000944">
    <property type="entry name" value="Tscrpt_reg_Rrf2"/>
</dbReference>
<dbReference type="PANTHER" id="PTHR33221:SF15">
    <property type="entry name" value="HTH-TYPE TRANSCRIPTIONAL REGULATOR YWGB-RELATED"/>
    <property type="match status" value="1"/>
</dbReference>
<sequence length="124" mass="13544">MLSLALHSVVLIAASTKEIVNVKEISAATGCSEAHLVKVLQRLVRAGFLYSIRGPKGGFGMAKSPEEISLLDVYQVIEGPVKLDGCPTNRQACCFKACIFRGLPEKLNQEFIGYLETKKISEFL</sequence>
<dbReference type="NCBIfam" id="TIGR00738">
    <property type="entry name" value="rrf2_super"/>
    <property type="match status" value="1"/>
</dbReference>
<organism evidence="1 2">
    <name type="scientific">Formimonas warabiya</name>
    <dbReference type="NCBI Taxonomy" id="1761012"/>
    <lineage>
        <taxon>Bacteria</taxon>
        <taxon>Bacillati</taxon>
        <taxon>Bacillota</taxon>
        <taxon>Clostridia</taxon>
        <taxon>Eubacteriales</taxon>
        <taxon>Peptococcaceae</taxon>
        <taxon>Candidatus Formimonas</taxon>
    </lineage>
</organism>
<dbReference type="Pfam" id="PF02082">
    <property type="entry name" value="Rrf2"/>
    <property type="match status" value="1"/>
</dbReference>
<dbReference type="GO" id="GO:0005829">
    <property type="term" value="C:cytosol"/>
    <property type="evidence" value="ECO:0007669"/>
    <property type="project" value="TreeGrafter"/>
</dbReference>
<dbReference type="AlphaFoldDB" id="A0A3G1L1X2"/>
<name>A0A3G1L1X2_FORW1</name>
<proteinExistence type="predicted"/>
<dbReference type="EMBL" id="CP017634">
    <property type="protein sequence ID" value="ATW28650.1"/>
    <property type="molecule type" value="Genomic_DNA"/>
</dbReference>
<keyword evidence="2" id="KW-1185">Reference proteome</keyword>
<dbReference type="PANTHER" id="PTHR33221">
    <property type="entry name" value="WINGED HELIX-TURN-HELIX TRANSCRIPTIONAL REGULATOR, RRF2 FAMILY"/>
    <property type="match status" value="1"/>
</dbReference>
<gene>
    <name evidence="1" type="ORF">DCMF_15835</name>
</gene>
<reference evidence="1 2" key="1">
    <citation type="submission" date="2016-10" db="EMBL/GenBank/DDBJ databases">
        <title>Complete Genome Sequence of Peptococcaceae strain DCMF.</title>
        <authorList>
            <person name="Edwards R.J."/>
            <person name="Holland S.I."/>
            <person name="Deshpande N.P."/>
            <person name="Wong Y.K."/>
            <person name="Ertan H."/>
            <person name="Manefield M."/>
            <person name="Russell T.L."/>
            <person name="Lee M.J."/>
        </authorList>
    </citation>
    <scope>NUCLEOTIDE SEQUENCE [LARGE SCALE GENOMIC DNA]</scope>
    <source>
        <strain evidence="1 2">DCMF</strain>
    </source>
</reference>
<dbReference type="GO" id="GO:0003700">
    <property type="term" value="F:DNA-binding transcription factor activity"/>
    <property type="evidence" value="ECO:0007669"/>
    <property type="project" value="TreeGrafter"/>
</dbReference>
<protein>
    <recommendedName>
        <fullName evidence="3">Rrf2 family transcriptional regulator</fullName>
    </recommendedName>
</protein>